<name>A0AAD6UMJ4_9AGAR</name>
<protein>
    <submittedName>
        <fullName evidence="3">Uncharacterized protein</fullName>
    </submittedName>
</protein>
<feature type="region of interest" description="Disordered" evidence="2">
    <location>
        <begin position="191"/>
        <end position="221"/>
    </location>
</feature>
<feature type="region of interest" description="Disordered" evidence="2">
    <location>
        <begin position="1037"/>
        <end position="1075"/>
    </location>
</feature>
<feature type="compositionally biased region" description="Low complexity" evidence="2">
    <location>
        <begin position="191"/>
        <end position="200"/>
    </location>
</feature>
<keyword evidence="1" id="KW-0175">Coiled coil</keyword>
<feature type="compositionally biased region" description="Polar residues" evidence="2">
    <location>
        <begin position="125"/>
        <end position="156"/>
    </location>
</feature>
<feature type="compositionally biased region" description="Polar residues" evidence="2">
    <location>
        <begin position="104"/>
        <end position="113"/>
    </location>
</feature>
<dbReference type="EMBL" id="JARJCW010000145">
    <property type="protein sequence ID" value="KAJ7190647.1"/>
    <property type="molecule type" value="Genomic_DNA"/>
</dbReference>
<dbReference type="AlphaFoldDB" id="A0AAD6UMJ4"/>
<feature type="coiled-coil region" evidence="1">
    <location>
        <begin position="941"/>
        <end position="1009"/>
    </location>
</feature>
<accession>A0AAD6UMJ4</accession>
<sequence length="1261" mass="142335">MFPAPLSNPTNILFLAAEDAPHWMTARGYTLYQEFNPEAPLSPYHTYANAKLRHLRAYREQVVGPAYRSHQFFGLEHPQDWITPGPFNLWMRLLEEQEARGRSQAPSRSHTPASSGGGSPPRSRTMSPASQYTDASRSYSPSIHGSSFSRALSRANSPPLPTLDLNEFFDEPMSAGVDPVHGPSAFVAPAPAAVAPSTKPKTTRRKAKGKAKDDDDDPPRIKITRQMSVDRLIPITSAPPTWTVIRDDATYLLNVTATPEALVKNGKPRSIDAYMKAEDQDAWDGSTGHAGSQGDVWVYAFSASGDRVRARRAQLGCKGVSVCEYVMEELFGDCERFEPDPSAMVDLWNHELEANEREAASPEAILSRFYSRIKTTKYKKTDCDGVPVLVLLNNGPNQYGKSHFIGCSKWCAAERWQHRYHPFPSNVDEDVFRYILDNDGRMPDGAQVTVNAQCVLTMHPRLKIKYCPFSHILNGVIQPAKMLERKCPTECIVLIPVRPPTDPNHEFYYEWREEYAYMAIVVIRNAHNHPEHPHTKPSAEDEQRLQTAINAMNVENLTVQTLLHSQSTSTVYGGKQVSTVSPAFADVRKIRDRIAMHRKTEFPQGQDFDGVKHYMTHVERNRPVSERYIHAAISKADFDLVVTLHPQLAKFIHGVLALAIDFTFKRVTGDMDEWEVVGFSERFKMRIPFASFYCNRKTTDAFKQLFTELFDAIYHVTGEKFLLRPFYPDANCRIFVMDGEVAQVNGFGEFLAQYNSPTISGISENNSIGYVLYCLKTCTVHFNRCLDELNRVNVPLSVIAELKKIIGYKTQEDIEKWHAYCQSNATVYGAVNDWYANKDKPWYLPSINPFLSKIAAADYAITPNTTNLAESAHAGTNAQTSTKLALLPAILRKYTRDNEQADQLCQMMRTGVLRRRWNGSAQREKRSEQRKLWASKASFERNEVLTAFDELTQEREEGQEEWRFSLSRQKEIEVEIEGLQVELERDKKREDLKMEVKVLRLEVNAEKEARREWVARRGEIDAELRELRAGPLKGVPLLGRRRHDRSETITSEPGAEGEAGVPPDAPNDLTETPTQQPCTVSDEIINASWDEQSAQLYLPPEPEYMPMDWHLNIHLDPELEPNHAILSGNVPWIDESGAAYNADGMVMTAPASNSVLAEPSIPAGLLTNPATESSSAALALSQHTALAPVAPLRRSDRKRARETSPVVGPSHQHKAKRGRQPLDLDWELYDDVGNAISAREFAVRYPEEWEERSGNTYNHLL</sequence>
<keyword evidence="4" id="KW-1185">Reference proteome</keyword>
<dbReference type="Proteomes" id="UP001219525">
    <property type="component" value="Unassembled WGS sequence"/>
</dbReference>
<gene>
    <name evidence="3" type="ORF">GGX14DRAFT_701773</name>
</gene>
<evidence type="ECO:0000313" key="3">
    <source>
        <dbReference type="EMBL" id="KAJ7190647.1"/>
    </source>
</evidence>
<feature type="region of interest" description="Disordered" evidence="2">
    <location>
        <begin position="98"/>
        <end position="157"/>
    </location>
</feature>
<proteinExistence type="predicted"/>
<evidence type="ECO:0000313" key="4">
    <source>
        <dbReference type="Proteomes" id="UP001219525"/>
    </source>
</evidence>
<feature type="region of interest" description="Disordered" evidence="2">
    <location>
        <begin position="1193"/>
        <end position="1219"/>
    </location>
</feature>
<organism evidence="3 4">
    <name type="scientific">Mycena pura</name>
    <dbReference type="NCBI Taxonomy" id="153505"/>
    <lineage>
        <taxon>Eukaryota</taxon>
        <taxon>Fungi</taxon>
        <taxon>Dikarya</taxon>
        <taxon>Basidiomycota</taxon>
        <taxon>Agaricomycotina</taxon>
        <taxon>Agaricomycetes</taxon>
        <taxon>Agaricomycetidae</taxon>
        <taxon>Agaricales</taxon>
        <taxon>Marasmiineae</taxon>
        <taxon>Mycenaceae</taxon>
        <taxon>Mycena</taxon>
    </lineage>
</organism>
<evidence type="ECO:0000256" key="2">
    <source>
        <dbReference type="SAM" id="MobiDB-lite"/>
    </source>
</evidence>
<reference evidence="3" key="1">
    <citation type="submission" date="2023-03" db="EMBL/GenBank/DDBJ databases">
        <title>Massive genome expansion in bonnet fungi (Mycena s.s.) driven by repeated elements and novel gene families across ecological guilds.</title>
        <authorList>
            <consortium name="Lawrence Berkeley National Laboratory"/>
            <person name="Harder C.B."/>
            <person name="Miyauchi S."/>
            <person name="Viragh M."/>
            <person name="Kuo A."/>
            <person name="Thoen E."/>
            <person name="Andreopoulos B."/>
            <person name="Lu D."/>
            <person name="Skrede I."/>
            <person name="Drula E."/>
            <person name="Henrissat B."/>
            <person name="Morin E."/>
            <person name="Kohler A."/>
            <person name="Barry K."/>
            <person name="LaButti K."/>
            <person name="Morin E."/>
            <person name="Salamov A."/>
            <person name="Lipzen A."/>
            <person name="Mereny Z."/>
            <person name="Hegedus B."/>
            <person name="Baldrian P."/>
            <person name="Stursova M."/>
            <person name="Weitz H."/>
            <person name="Taylor A."/>
            <person name="Grigoriev I.V."/>
            <person name="Nagy L.G."/>
            <person name="Martin F."/>
            <person name="Kauserud H."/>
        </authorList>
    </citation>
    <scope>NUCLEOTIDE SEQUENCE</scope>
    <source>
        <strain evidence="3">9144</strain>
    </source>
</reference>
<comment type="caution">
    <text evidence="3">The sequence shown here is derived from an EMBL/GenBank/DDBJ whole genome shotgun (WGS) entry which is preliminary data.</text>
</comment>
<evidence type="ECO:0000256" key="1">
    <source>
        <dbReference type="SAM" id="Coils"/>
    </source>
</evidence>